<evidence type="ECO:0000259" key="2">
    <source>
        <dbReference type="Pfam" id="PF22725"/>
    </source>
</evidence>
<dbReference type="Proteomes" id="UP001285352">
    <property type="component" value="Unassembled WGS sequence"/>
</dbReference>
<dbReference type="PANTHER" id="PTHR42840:SF8">
    <property type="entry name" value="OXIDOREDUCTASE"/>
    <property type="match status" value="1"/>
</dbReference>
<protein>
    <submittedName>
        <fullName evidence="3">Gfo/Idh/MocA family oxidoreductase</fullName>
    </submittedName>
</protein>
<dbReference type="RefSeq" id="WP_319978840.1">
    <property type="nucleotide sequence ID" value="NZ_JAXAVU010000013.1"/>
</dbReference>
<evidence type="ECO:0000313" key="4">
    <source>
        <dbReference type="Proteomes" id="UP001285352"/>
    </source>
</evidence>
<reference evidence="3 4" key="2">
    <citation type="submission" date="2023-11" db="EMBL/GenBank/DDBJ databases">
        <authorList>
            <person name="Lara A.C."/>
            <person name="Chronakova A."/>
        </authorList>
    </citation>
    <scope>NUCLEOTIDE SEQUENCE [LARGE SCALE GENOMIC DNA]</scope>
    <source>
        <strain evidence="3 4">BCCO 10_0061</strain>
    </source>
</reference>
<dbReference type="SUPFAM" id="SSF55347">
    <property type="entry name" value="Glyceraldehyde-3-phosphate dehydrogenase-like, C-terminal domain"/>
    <property type="match status" value="1"/>
</dbReference>
<gene>
    <name evidence="3" type="ORF">SK854_31925</name>
</gene>
<evidence type="ECO:0000313" key="3">
    <source>
        <dbReference type="EMBL" id="MDX8146761.1"/>
    </source>
</evidence>
<dbReference type="InterPro" id="IPR036291">
    <property type="entry name" value="NAD(P)-bd_dom_sf"/>
</dbReference>
<reference evidence="3 4" key="1">
    <citation type="submission" date="2023-11" db="EMBL/GenBank/DDBJ databases">
        <title>Lentzea sokolovensis, sp. nov., Lentzea kristufkii, sp. nov., and Lentzea miocenensis, sp. nov., rare actinobacteria from Sokolov Coal Basin, Miocene lacustrine sediment, Czech Republic.</title>
        <authorList>
            <person name="Lara A."/>
            <person name="Kotroba L."/>
            <person name="Nouioui I."/>
            <person name="Neumann-Schaal M."/>
            <person name="Mast Y."/>
            <person name="Chronakova A."/>
        </authorList>
    </citation>
    <scope>NUCLEOTIDE SEQUENCE [LARGE SCALE GENOMIC DNA]</scope>
    <source>
        <strain evidence="3 4">BCCO 10_0061</strain>
    </source>
</reference>
<dbReference type="Gene3D" id="3.30.360.10">
    <property type="entry name" value="Dihydrodipicolinate Reductase, domain 2"/>
    <property type="match status" value="1"/>
</dbReference>
<dbReference type="SUPFAM" id="SSF51735">
    <property type="entry name" value="NAD(P)-binding Rossmann-fold domains"/>
    <property type="match status" value="1"/>
</dbReference>
<dbReference type="Gene3D" id="3.40.50.720">
    <property type="entry name" value="NAD(P)-binding Rossmann-like Domain"/>
    <property type="match status" value="1"/>
</dbReference>
<feature type="domain" description="GFO/IDH/MocA-like oxidoreductase" evidence="2">
    <location>
        <begin position="147"/>
        <end position="284"/>
    </location>
</feature>
<comment type="caution">
    <text evidence="3">The sequence shown here is derived from an EMBL/GenBank/DDBJ whole genome shotgun (WGS) entry which is preliminary data.</text>
</comment>
<name>A0ABU4V708_9PSEU</name>
<proteinExistence type="predicted"/>
<dbReference type="EMBL" id="JAXAVU010000013">
    <property type="protein sequence ID" value="MDX8146761.1"/>
    <property type="molecule type" value="Genomic_DNA"/>
</dbReference>
<dbReference type="PANTHER" id="PTHR42840">
    <property type="entry name" value="NAD(P)-BINDING ROSSMANN-FOLD SUPERFAMILY PROTEIN-RELATED"/>
    <property type="match status" value="1"/>
</dbReference>
<evidence type="ECO:0000259" key="1">
    <source>
        <dbReference type="Pfam" id="PF01408"/>
    </source>
</evidence>
<feature type="domain" description="Gfo/Idh/MocA-like oxidoreductase N-terminal" evidence="1">
    <location>
        <begin position="49"/>
        <end position="134"/>
    </location>
</feature>
<dbReference type="Pfam" id="PF01408">
    <property type="entry name" value="GFO_IDH_MocA"/>
    <property type="match status" value="1"/>
</dbReference>
<keyword evidence="4" id="KW-1185">Reference proteome</keyword>
<dbReference type="InterPro" id="IPR055170">
    <property type="entry name" value="GFO_IDH_MocA-like_dom"/>
</dbReference>
<accession>A0ABU4V708</accession>
<sequence length="380" mass="42464">MAVRTIGVAVNGVTGRMGYRQHLVRSLLPLRDEGVRLQDGTVLKVEPVLVGRNADKLKEIAERHDLAHWTTDLDGALADPSVEIYFDSQVTSRHVESITKALRAGKHVYTEKPVSDTVEQALELGRLADSLGLKHGVVADKLYLPGIRKLKRLIDGGFFGRILSVRGEFGYWVFEGDWQPAQRPSWNYRAEDGGGIVSDMFCHWSYLLHDLFGRVEAVTAKAVTHIPTRWDEQNNAYEATADDAAYGIFEIENGVIAQINSSWCVRVRRDELVEFQVDGTEGSAVAGLRECFAQTRAVTPKPVWNPDLPVTHPFREQWQQVPDNEEFDNGFKVQWAEFLRHVYDGTPFPHDFRAGARGVALAAAGLQSSSEGRRVEIADV</sequence>
<organism evidence="3 4">
    <name type="scientific">Lentzea sokolovensis</name>
    <dbReference type="NCBI Taxonomy" id="3095429"/>
    <lineage>
        <taxon>Bacteria</taxon>
        <taxon>Bacillati</taxon>
        <taxon>Actinomycetota</taxon>
        <taxon>Actinomycetes</taxon>
        <taxon>Pseudonocardiales</taxon>
        <taxon>Pseudonocardiaceae</taxon>
        <taxon>Lentzea</taxon>
    </lineage>
</organism>
<dbReference type="Pfam" id="PF22725">
    <property type="entry name" value="GFO_IDH_MocA_C3"/>
    <property type="match status" value="1"/>
</dbReference>
<dbReference type="InterPro" id="IPR000683">
    <property type="entry name" value="Gfo/Idh/MocA-like_OxRdtase_N"/>
</dbReference>